<organism evidence="10 11">
    <name type="scientific">Aureimonas altamirensis</name>
    <dbReference type="NCBI Taxonomy" id="370622"/>
    <lineage>
        <taxon>Bacteria</taxon>
        <taxon>Pseudomonadati</taxon>
        <taxon>Pseudomonadota</taxon>
        <taxon>Alphaproteobacteria</taxon>
        <taxon>Hyphomicrobiales</taxon>
        <taxon>Aurantimonadaceae</taxon>
        <taxon>Aureimonas</taxon>
    </lineage>
</organism>
<dbReference type="InterPro" id="IPR036388">
    <property type="entry name" value="WH-like_DNA-bd_sf"/>
</dbReference>
<proteinExistence type="inferred from homology"/>
<evidence type="ECO:0000256" key="3">
    <source>
        <dbReference type="ARBA" id="ARBA00011918"/>
    </source>
</evidence>
<dbReference type="FunFam" id="1.10.10.10:FF:000214">
    <property type="entry name" value="Methylated-DNA--protein-cysteine methyltransferase"/>
    <property type="match status" value="1"/>
</dbReference>
<dbReference type="GO" id="GO:0003908">
    <property type="term" value="F:methylated-DNA-[protein]-cysteine S-methyltransferase activity"/>
    <property type="evidence" value="ECO:0007669"/>
    <property type="project" value="UniProtKB-EC"/>
</dbReference>
<reference evidence="10 11" key="1">
    <citation type="submission" date="2014-09" db="EMBL/GenBank/DDBJ databases">
        <title>Isolation and characterization of Aurantimonas altamirensis ON-56566 from clinical sample following a dog bite.</title>
        <authorList>
            <person name="Eshaghi A."/>
            <person name="Li A."/>
            <person name="Shahinas D."/>
            <person name="Bahn P."/>
            <person name="Kus J.V."/>
            <person name="Patel S.N."/>
        </authorList>
    </citation>
    <scope>NUCLEOTIDE SEQUENCE [LARGE SCALE GENOMIC DNA]</scope>
    <source>
        <strain evidence="10 11">ON-56566</strain>
    </source>
</reference>
<evidence type="ECO:0000256" key="7">
    <source>
        <dbReference type="ARBA" id="ARBA00023204"/>
    </source>
</evidence>
<evidence type="ECO:0000313" key="10">
    <source>
        <dbReference type="EMBL" id="KHJ56370.1"/>
    </source>
</evidence>
<gene>
    <name evidence="10" type="ORF">LA66_07490</name>
</gene>
<comment type="caution">
    <text evidence="10">The sequence shown here is derived from an EMBL/GenBank/DDBJ whole genome shotgun (WGS) entry which is preliminary data.</text>
</comment>
<dbReference type="AlphaFoldDB" id="A0A0B1QC13"/>
<comment type="similarity">
    <text evidence="2">Belongs to the MGMT family.</text>
</comment>
<dbReference type="PROSITE" id="PS00374">
    <property type="entry name" value="MGMT"/>
    <property type="match status" value="1"/>
</dbReference>
<sequence>MVETFFLERQRTPIGQLVLLTDADDRLRVADWVDYEVRMHRRLFLQYGSVAIDARAGRSAAYCAFEAYFAGEVGALSSLPVRMNGTPFQCSVWNELLRIPVGTTITYGELARRIGRPTAFRAVGSANGLNTINIVVPCHRVVGANASLTGYGSGLSRKQWLLDHESGRPTMFG</sequence>
<dbReference type="Proteomes" id="UP000030826">
    <property type="component" value="Unassembled WGS sequence"/>
</dbReference>
<name>A0A0B1QC13_9HYPH</name>
<dbReference type="STRING" id="370622.LA66_07490"/>
<dbReference type="EMBL" id="JRFJ01000001">
    <property type="protein sequence ID" value="KHJ56370.1"/>
    <property type="molecule type" value="Genomic_DNA"/>
</dbReference>
<comment type="catalytic activity">
    <reaction evidence="1">
        <text>a 4-O-methyl-thymidine in DNA + L-cysteinyl-[protein] = a thymidine in DNA + S-methyl-L-cysteinyl-[protein]</text>
        <dbReference type="Rhea" id="RHEA:53428"/>
        <dbReference type="Rhea" id="RHEA-COMP:10131"/>
        <dbReference type="Rhea" id="RHEA-COMP:10132"/>
        <dbReference type="Rhea" id="RHEA-COMP:13555"/>
        <dbReference type="Rhea" id="RHEA-COMP:13556"/>
        <dbReference type="ChEBI" id="CHEBI:29950"/>
        <dbReference type="ChEBI" id="CHEBI:82612"/>
        <dbReference type="ChEBI" id="CHEBI:137386"/>
        <dbReference type="ChEBI" id="CHEBI:137387"/>
        <dbReference type="EC" id="2.1.1.63"/>
    </reaction>
</comment>
<dbReference type="EC" id="2.1.1.63" evidence="3"/>
<feature type="domain" description="Methylated-DNA-[protein]-cysteine S-methyltransferase DNA binding" evidence="9">
    <location>
        <begin position="87"/>
        <end position="166"/>
    </location>
</feature>
<dbReference type="SUPFAM" id="SSF46767">
    <property type="entry name" value="Methylated DNA-protein cysteine methyltransferase, C-terminal domain"/>
    <property type="match status" value="1"/>
</dbReference>
<evidence type="ECO:0000259" key="9">
    <source>
        <dbReference type="Pfam" id="PF01035"/>
    </source>
</evidence>
<dbReference type="Gene3D" id="1.10.10.10">
    <property type="entry name" value="Winged helix-like DNA-binding domain superfamily/Winged helix DNA-binding domain"/>
    <property type="match status" value="1"/>
</dbReference>
<dbReference type="InterPro" id="IPR001497">
    <property type="entry name" value="MethylDNA_cys_MeTrfase_AS"/>
</dbReference>
<comment type="catalytic activity">
    <reaction evidence="8">
        <text>a 6-O-methyl-2'-deoxyguanosine in DNA + L-cysteinyl-[protein] = S-methyl-L-cysteinyl-[protein] + a 2'-deoxyguanosine in DNA</text>
        <dbReference type="Rhea" id="RHEA:24000"/>
        <dbReference type="Rhea" id="RHEA-COMP:10131"/>
        <dbReference type="Rhea" id="RHEA-COMP:10132"/>
        <dbReference type="Rhea" id="RHEA-COMP:11367"/>
        <dbReference type="Rhea" id="RHEA-COMP:11368"/>
        <dbReference type="ChEBI" id="CHEBI:29950"/>
        <dbReference type="ChEBI" id="CHEBI:82612"/>
        <dbReference type="ChEBI" id="CHEBI:85445"/>
        <dbReference type="ChEBI" id="CHEBI:85448"/>
        <dbReference type="EC" id="2.1.1.63"/>
    </reaction>
</comment>
<evidence type="ECO:0000256" key="4">
    <source>
        <dbReference type="ARBA" id="ARBA00022603"/>
    </source>
</evidence>
<accession>A0A0B1QC13</accession>
<dbReference type="OrthoDB" id="9802228at2"/>
<keyword evidence="7" id="KW-0234">DNA repair</keyword>
<evidence type="ECO:0000313" key="11">
    <source>
        <dbReference type="Proteomes" id="UP000030826"/>
    </source>
</evidence>
<dbReference type="InterPro" id="IPR014048">
    <property type="entry name" value="MethylDNA_cys_MeTrfase_DNA-bd"/>
</dbReference>
<keyword evidence="5 10" id="KW-0808">Transferase</keyword>
<dbReference type="Pfam" id="PF01035">
    <property type="entry name" value="DNA_binding_1"/>
    <property type="match status" value="1"/>
</dbReference>
<dbReference type="GO" id="GO:0006281">
    <property type="term" value="P:DNA repair"/>
    <property type="evidence" value="ECO:0007669"/>
    <property type="project" value="UniProtKB-KW"/>
</dbReference>
<evidence type="ECO:0000256" key="2">
    <source>
        <dbReference type="ARBA" id="ARBA00008711"/>
    </source>
</evidence>
<evidence type="ECO:0000256" key="1">
    <source>
        <dbReference type="ARBA" id="ARBA00001286"/>
    </source>
</evidence>
<dbReference type="SUPFAM" id="SSF53155">
    <property type="entry name" value="Methylated DNA-protein cysteine methyltransferase domain"/>
    <property type="match status" value="1"/>
</dbReference>
<dbReference type="CDD" id="cd06445">
    <property type="entry name" value="ATase"/>
    <property type="match status" value="1"/>
</dbReference>
<keyword evidence="4 10" id="KW-0489">Methyltransferase</keyword>
<keyword evidence="6" id="KW-0227">DNA damage</keyword>
<evidence type="ECO:0000256" key="5">
    <source>
        <dbReference type="ARBA" id="ARBA00022679"/>
    </source>
</evidence>
<dbReference type="PANTHER" id="PTHR10815">
    <property type="entry name" value="METHYLATED-DNA--PROTEIN-CYSTEINE METHYLTRANSFERASE"/>
    <property type="match status" value="1"/>
</dbReference>
<evidence type="ECO:0000256" key="8">
    <source>
        <dbReference type="ARBA" id="ARBA00049348"/>
    </source>
</evidence>
<dbReference type="NCBIfam" id="TIGR00589">
    <property type="entry name" value="ogt"/>
    <property type="match status" value="1"/>
</dbReference>
<evidence type="ECO:0000256" key="6">
    <source>
        <dbReference type="ARBA" id="ARBA00022763"/>
    </source>
</evidence>
<dbReference type="InterPro" id="IPR036217">
    <property type="entry name" value="MethylDNA_cys_MeTrfase_DNAb"/>
</dbReference>
<dbReference type="GO" id="GO:0032259">
    <property type="term" value="P:methylation"/>
    <property type="evidence" value="ECO:0007669"/>
    <property type="project" value="UniProtKB-KW"/>
</dbReference>
<dbReference type="PANTHER" id="PTHR10815:SF5">
    <property type="entry name" value="METHYLATED-DNA--PROTEIN-CYSTEINE METHYLTRANSFERASE"/>
    <property type="match status" value="1"/>
</dbReference>
<protein>
    <recommendedName>
        <fullName evidence="3">methylated-DNA--[protein]-cysteine S-methyltransferase</fullName>
        <ecNumber evidence="3">2.1.1.63</ecNumber>
    </recommendedName>
</protein>
<dbReference type="InterPro" id="IPR036631">
    <property type="entry name" value="MGMT_N_sf"/>
</dbReference>